<dbReference type="CDD" id="cd16453">
    <property type="entry name" value="RING-Ubox"/>
    <property type="match status" value="1"/>
</dbReference>
<dbReference type="InterPro" id="IPR003613">
    <property type="entry name" value="Ubox_domain"/>
</dbReference>
<proteinExistence type="predicted"/>
<feature type="domain" description="U-box" evidence="3">
    <location>
        <begin position="1"/>
        <end position="73"/>
    </location>
</feature>
<feature type="non-terminal residue" evidence="4">
    <location>
        <position position="1"/>
    </location>
</feature>
<evidence type="ECO:0000313" key="5">
    <source>
        <dbReference type="Proteomes" id="UP001642484"/>
    </source>
</evidence>
<dbReference type="Proteomes" id="UP001642484">
    <property type="component" value="Unassembled WGS sequence"/>
</dbReference>
<dbReference type="PANTHER" id="PTHR46573:SF1">
    <property type="entry name" value="WD REPEAT, SAM AND U-BOX DOMAIN-CONTAINING PROTEIN 1"/>
    <property type="match status" value="1"/>
</dbReference>
<keyword evidence="2" id="KW-0812">Transmembrane</keyword>
<dbReference type="InterPro" id="IPR013083">
    <property type="entry name" value="Znf_RING/FYVE/PHD"/>
</dbReference>
<feature type="transmembrane region" description="Helical" evidence="2">
    <location>
        <begin position="168"/>
        <end position="189"/>
    </location>
</feature>
<dbReference type="SUPFAM" id="SSF57850">
    <property type="entry name" value="RING/U-box"/>
    <property type="match status" value="1"/>
</dbReference>
<evidence type="ECO:0000313" key="4">
    <source>
        <dbReference type="EMBL" id="CAK9072395.1"/>
    </source>
</evidence>
<dbReference type="PROSITE" id="PS51698">
    <property type="entry name" value="U_BOX"/>
    <property type="match status" value="1"/>
</dbReference>
<feature type="transmembrane region" description="Helical" evidence="2">
    <location>
        <begin position="102"/>
        <end position="120"/>
    </location>
</feature>
<keyword evidence="2" id="KW-0472">Membrane</keyword>
<keyword evidence="5" id="KW-1185">Reference proteome</keyword>
<sequence length="623" mass="69919">VLLCPITQVMFRDPVFIPESGNTYERSAIETYWSGRPKCPRDPLTNVSLSGTLYTNWGLRREVQSFLDEHPSYVPQGWEDRSVPVPAQLPSSSNQPRRWKRLVFWLLSFCFSMAVVIEHFKSESAFYWPQLETEDTADVSYLKVPKNSRLEAYQVAGRLVIKVPAPGFQASVICPLIFSVLWLSFVSYWSITAWNSGVRMFVAFALPFWAVGVMLFLSTLLTPSLSQTLIAGPLEYQVQSQVLQLGISRFAAKVTDLEEVPGLYCMSELDCRLILQDGVQEVAWRPFSSFLCWFFTMKEDKDWRGGPVSSFSADFSSAPEWGSQRLAVLEHLEPSMKVRLEILDVAVPLSKGYPLSLNVQAKSVDAMEVACKEATAVRSSMVKRIEWRVGRISEHVNAVRAAANSMGEEEGWQPIVSPPFAAGGFENLQLHLYPLGYRVKGEDSCGFFLVCPKGMYVKCKAFVGDMVRVWDHYYEEREPYGRGNFCRLLDKVENDDSILCGIELQEIRLEQQTQVRGGPFGSVVDEVKLIAQPSTGGMEMVRELRDHSLKAKRKVHSRSAMQQYAHLAPAIDERPGAPERIPVPLPGLGGSKSSPQLPAVGLAASPKKFEPLPISPSKLSKWR</sequence>
<dbReference type="EMBL" id="CAXAMN010022740">
    <property type="protein sequence ID" value="CAK9072395.1"/>
    <property type="molecule type" value="Genomic_DNA"/>
</dbReference>
<feature type="transmembrane region" description="Helical" evidence="2">
    <location>
        <begin position="201"/>
        <end position="221"/>
    </location>
</feature>
<comment type="caution">
    <text evidence="4">The sequence shown here is derived from an EMBL/GenBank/DDBJ whole genome shotgun (WGS) entry which is preliminary data.</text>
</comment>
<accession>A0ABP0PCH1</accession>
<dbReference type="SMART" id="SM00504">
    <property type="entry name" value="Ubox"/>
    <property type="match status" value="1"/>
</dbReference>
<dbReference type="Pfam" id="PF04564">
    <property type="entry name" value="U-box"/>
    <property type="match status" value="1"/>
</dbReference>
<protein>
    <recommendedName>
        <fullName evidence="3">U-box domain-containing protein</fullName>
    </recommendedName>
</protein>
<dbReference type="InterPro" id="IPR052085">
    <property type="entry name" value="WD-SAM-U-box"/>
</dbReference>
<evidence type="ECO:0000256" key="1">
    <source>
        <dbReference type="SAM" id="MobiDB-lite"/>
    </source>
</evidence>
<evidence type="ECO:0000259" key="3">
    <source>
        <dbReference type="PROSITE" id="PS51698"/>
    </source>
</evidence>
<gene>
    <name evidence="4" type="ORF">CCMP2556_LOCUS35612</name>
</gene>
<organism evidence="4 5">
    <name type="scientific">Durusdinium trenchii</name>
    <dbReference type="NCBI Taxonomy" id="1381693"/>
    <lineage>
        <taxon>Eukaryota</taxon>
        <taxon>Sar</taxon>
        <taxon>Alveolata</taxon>
        <taxon>Dinophyceae</taxon>
        <taxon>Suessiales</taxon>
        <taxon>Symbiodiniaceae</taxon>
        <taxon>Durusdinium</taxon>
    </lineage>
</organism>
<name>A0ABP0PCH1_9DINO</name>
<feature type="region of interest" description="Disordered" evidence="1">
    <location>
        <begin position="571"/>
        <end position="623"/>
    </location>
</feature>
<evidence type="ECO:0000256" key="2">
    <source>
        <dbReference type="SAM" id="Phobius"/>
    </source>
</evidence>
<dbReference type="Gene3D" id="3.30.40.10">
    <property type="entry name" value="Zinc/RING finger domain, C3HC4 (zinc finger)"/>
    <property type="match status" value="1"/>
</dbReference>
<reference evidence="4 5" key="1">
    <citation type="submission" date="2024-02" db="EMBL/GenBank/DDBJ databases">
        <authorList>
            <person name="Chen Y."/>
            <person name="Shah S."/>
            <person name="Dougan E. K."/>
            <person name="Thang M."/>
            <person name="Chan C."/>
        </authorList>
    </citation>
    <scope>NUCLEOTIDE SEQUENCE [LARGE SCALE GENOMIC DNA]</scope>
</reference>
<keyword evidence="2" id="KW-1133">Transmembrane helix</keyword>
<dbReference type="PANTHER" id="PTHR46573">
    <property type="entry name" value="WD REPEAT, SAM AND U-BOX DOMAIN-CONTAINING PROTEIN 1"/>
    <property type="match status" value="1"/>
</dbReference>